<sequence>MPPRTAPRRARENDYSNLGKAGRRTGVTIPEGRRDEYGLEEITGIFSSPQKPSPVKRSQNASTVATTGSKSATRSGVPRSASPRKTGISGSARRSEGLDLSPSKQAPLSDERDKTALPTYPTPIPINGNIARRFSPDNSPLGEVTSNRFTPAQNRSMRKSRESIAYRNLTPRDDAITGSAKSGRSVRSARSIGRNNIDPSLIDAEVQEEDDNVIGMNDDDQDEDFMPPDNGVVDEEDQDLDAQLQRDALQNIARSTPQAKGGRKRKSDEFHDTAHVKNGRSASQPNTKKARTTTAKRRKVRDESVDHDADANDSTVAEPRNRGRGFGGRKDPNVPISTTHPKELDDIVERIKARPGKTKSLYILRRETPTDDSATHTRSGRVSVKPLAYWRNERCVYGDSGDVPEGSRFPLSTIKEIIRTDEVDATSKQRGKKGSKGKKKQAPRKEDYDDGEDTDDGADEFAEPWELENGVLQGPVAQWDPELEGTRDTPKEIDLAYSALGIETREVKNATFRYAKLLSTPFFGCGIVDIPPGGEKRPKNRNMYSIQNLLDKPARIFFSQACVTGYELDAVDGDGNVAPADGGGD</sequence>
<feature type="compositionally biased region" description="Basic and acidic residues" evidence="4">
    <location>
        <begin position="266"/>
        <end position="275"/>
    </location>
</feature>
<feature type="compositionally biased region" description="Acidic residues" evidence="4">
    <location>
        <begin position="448"/>
        <end position="459"/>
    </location>
</feature>
<name>A0A0G2HKN2_PHACM</name>
<accession>A0A0G2HKN2</accession>
<dbReference type="PANTHER" id="PTHR16684">
    <property type="entry name" value="CENTROMERE PROTEIN C"/>
    <property type="match status" value="1"/>
</dbReference>
<feature type="compositionally biased region" description="Basic residues" evidence="4">
    <location>
        <begin position="429"/>
        <end position="442"/>
    </location>
</feature>
<feature type="compositionally biased region" description="Basic and acidic residues" evidence="4">
    <location>
        <begin position="159"/>
        <end position="175"/>
    </location>
</feature>
<keyword evidence="7" id="KW-1185">Reference proteome</keyword>
<evidence type="ECO:0000256" key="3">
    <source>
        <dbReference type="ARBA" id="ARBA00023242"/>
    </source>
</evidence>
<evidence type="ECO:0000256" key="4">
    <source>
        <dbReference type="SAM" id="MobiDB-lite"/>
    </source>
</evidence>
<feature type="region of interest" description="Disordered" evidence="4">
    <location>
        <begin position="1"/>
        <end position="344"/>
    </location>
</feature>
<comment type="subcellular location">
    <subcellularLocation>
        <location evidence="1">Nucleus</location>
    </subcellularLocation>
</comment>
<reference evidence="6 7" key="2">
    <citation type="submission" date="2015-05" db="EMBL/GenBank/DDBJ databases">
        <authorList>
            <person name="Morales-Cruz A."/>
            <person name="Amrine K.C."/>
            <person name="Cantu D."/>
        </authorList>
    </citation>
    <scope>NUCLEOTIDE SEQUENCE [LARGE SCALE GENOMIC DNA]</scope>
    <source>
        <strain evidence="6">UCRPC4</strain>
    </source>
</reference>
<keyword evidence="3" id="KW-0539">Nucleus</keyword>
<feature type="compositionally biased region" description="Polar residues" evidence="4">
    <location>
        <begin position="144"/>
        <end position="155"/>
    </location>
</feature>
<feature type="region of interest" description="Disordered" evidence="4">
    <location>
        <begin position="422"/>
        <end position="459"/>
    </location>
</feature>
<dbReference type="Proteomes" id="UP000053317">
    <property type="component" value="Unassembled WGS sequence"/>
</dbReference>
<comment type="similarity">
    <text evidence="2">Belongs to the CENP-C/MIF2 family.</text>
</comment>
<feature type="compositionally biased region" description="Basic residues" evidence="4">
    <location>
        <begin position="288"/>
        <end position="299"/>
    </location>
</feature>
<feature type="compositionally biased region" description="Low complexity" evidence="4">
    <location>
        <begin position="241"/>
        <end position="250"/>
    </location>
</feature>
<dbReference type="GO" id="GO:0051315">
    <property type="term" value="P:attachment of mitotic spindle microtubules to kinetochore"/>
    <property type="evidence" value="ECO:0007669"/>
    <property type="project" value="TreeGrafter"/>
</dbReference>
<proteinExistence type="inferred from homology"/>
<protein>
    <submittedName>
        <fullName evidence="6">Putative cupin domain protein</fullName>
    </submittedName>
</protein>
<dbReference type="GO" id="GO:0019237">
    <property type="term" value="F:centromeric DNA binding"/>
    <property type="evidence" value="ECO:0007669"/>
    <property type="project" value="InterPro"/>
</dbReference>
<dbReference type="OrthoDB" id="1939643at2759"/>
<dbReference type="GO" id="GO:0000776">
    <property type="term" value="C:kinetochore"/>
    <property type="evidence" value="ECO:0007669"/>
    <property type="project" value="InterPro"/>
</dbReference>
<dbReference type="AlphaFoldDB" id="A0A0G2HKN2"/>
<organism evidence="6 7">
    <name type="scientific">Phaeomoniella chlamydospora</name>
    <name type="common">Phaeoacremonium chlamydosporum</name>
    <dbReference type="NCBI Taxonomy" id="158046"/>
    <lineage>
        <taxon>Eukaryota</taxon>
        <taxon>Fungi</taxon>
        <taxon>Dikarya</taxon>
        <taxon>Ascomycota</taxon>
        <taxon>Pezizomycotina</taxon>
        <taxon>Eurotiomycetes</taxon>
        <taxon>Chaetothyriomycetidae</taxon>
        <taxon>Phaeomoniellales</taxon>
        <taxon>Phaeomoniellaceae</taxon>
        <taxon>Phaeomoniella</taxon>
    </lineage>
</organism>
<dbReference type="GO" id="GO:0051382">
    <property type="term" value="P:kinetochore assembly"/>
    <property type="evidence" value="ECO:0007669"/>
    <property type="project" value="InterPro"/>
</dbReference>
<evidence type="ECO:0000313" key="7">
    <source>
        <dbReference type="Proteomes" id="UP000053317"/>
    </source>
</evidence>
<comment type="caution">
    <text evidence="6">The sequence shown here is derived from an EMBL/GenBank/DDBJ whole genome shotgun (WGS) entry which is preliminary data.</text>
</comment>
<feature type="compositionally biased region" description="Acidic residues" evidence="4">
    <location>
        <begin position="205"/>
        <end position="240"/>
    </location>
</feature>
<dbReference type="GO" id="GO:0005634">
    <property type="term" value="C:nucleus"/>
    <property type="evidence" value="ECO:0007669"/>
    <property type="project" value="UniProtKB-SubCell"/>
</dbReference>
<evidence type="ECO:0000256" key="1">
    <source>
        <dbReference type="ARBA" id="ARBA00004123"/>
    </source>
</evidence>
<dbReference type="InterPro" id="IPR028929">
    <property type="entry name" value="Mif2_N"/>
</dbReference>
<feature type="domain" description="Mif2 N-terminal" evidence="5">
    <location>
        <begin position="15"/>
        <end position="109"/>
    </location>
</feature>
<feature type="compositionally biased region" description="Basic and acidic residues" evidence="4">
    <location>
        <begin position="300"/>
        <end position="310"/>
    </location>
</feature>
<dbReference type="Pfam" id="PF15624">
    <property type="entry name" value="Mif2_N"/>
    <property type="match status" value="1"/>
</dbReference>
<dbReference type="InterPro" id="IPR028386">
    <property type="entry name" value="CENP-C/Mif2/cnp3"/>
</dbReference>
<evidence type="ECO:0000313" key="6">
    <source>
        <dbReference type="EMBL" id="KKY28865.1"/>
    </source>
</evidence>
<dbReference type="PANTHER" id="PTHR16684:SF11">
    <property type="entry name" value="CENTROMERE PROTEIN C"/>
    <property type="match status" value="1"/>
</dbReference>
<evidence type="ECO:0000256" key="2">
    <source>
        <dbReference type="ARBA" id="ARBA00010291"/>
    </source>
</evidence>
<evidence type="ECO:0000259" key="5">
    <source>
        <dbReference type="Pfam" id="PF15624"/>
    </source>
</evidence>
<dbReference type="EMBL" id="LCWF01000008">
    <property type="protein sequence ID" value="KKY28865.1"/>
    <property type="molecule type" value="Genomic_DNA"/>
</dbReference>
<gene>
    <name evidence="6" type="ORF">UCRPC4_g00374</name>
</gene>
<reference evidence="6 7" key="1">
    <citation type="submission" date="2015-05" db="EMBL/GenBank/DDBJ databases">
        <title>Distinctive expansion of gene families associated with plant cell wall degradation and secondary metabolism in the genomes of grapevine trunk pathogens.</title>
        <authorList>
            <person name="Lawrence D.P."/>
            <person name="Travadon R."/>
            <person name="Rolshausen P.E."/>
            <person name="Baumgartner K."/>
        </authorList>
    </citation>
    <scope>NUCLEOTIDE SEQUENCE [LARGE SCALE GENOMIC DNA]</scope>
    <source>
        <strain evidence="6">UCRPC4</strain>
    </source>
</reference>
<dbReference type="GO" id="GO:0051455">
    <property type="term" value="P:spindle attachment to meiosis I kinetochore"/>
    <property type="evidence" value="ECO:0007669"/>
    <property type="project" value="TreeGrafter"/>
</dbReference>
<feature type="compositionally biased region" description="Polar residues" evidence="4">
    <location>
        <begin position="45"/>
        <end position="74"/>
    </location>
</feature>